<dbReference type="InterPro" id="IPR050707">
    <property type="entry name" value="HTH_MetabolicPath_Reg"/>
</dbReference>
<dbReference type="OMA" id="LDKRDWI"/>
<keyword evidence="2" id="KW-0238">DNA-binding</keyword>
<dbReference type="InterPro" id="IPR014757">
    <property type="entry name" value="Tscrpt_reg_IclR_C"/>
</dbReference>
<dbReference type="EMBL" id="CP065668">
    <property type="protein sequence ID" value="QPS08727.1"/>
    <property type="molecule type" value="Genomic_DNA"/>
</dbReference>
<sequence length="256" mass="28424">MTTPSTLAQRDWIAGLERGVSIIEAFDDAHPRMTAAEAGQRTGMTRTAARRYLLTLQHMGYVAGDGKLFWLTPRVLRLGQSYLESARLPRIVQPFLQRVAAGTHETAYLAVLDDDEVVYIARNGPNRNMNTGYVLGARVPAQVTAAGMLMLSMRSDAELEHWLDNRALTVFTSHTITCPAEMRRELALIRTQDWALCEQQLNLDSRGIAVPLRDRHGALAGALNITMPMGRETGKDAVARVLPMLRETAQAMRDLI</sequence>
<evidence type="ECO:0000256" key="1">
    <source>
        <dbReference type="ARBA" id="ARBA00023015"/>
    </source>
</evidence>
<dbReference type="InterPro" id="IPR005471">
    <property type="entry name" value="Tscrpt_reg_IclR_N"/>
</dbReference>
<dbReference type="Pfam" id="PF09339">
    <property type="entry name" value="HTH_IclR"/>
    <property type="match status" value="1"/>
</dbReference>
<feature type="domain" description="IclR-ED" evidence="5">
    <location>
        <begin position="74"/>
        <end position="256"/>
    </location>
</feature>
<evidence type="ECO:0000256" key="2">
    <source>
        <dbReference type="ARBA" id="ARBA00023125"/>
    </source>
</evidence>
<dbReference type="InterPro" id="IPR036390">
    <property type="entry name" value="WH_DNA-bd_sf"/>
</dbReference>
<protein>
    <submittedName>
        <fullName evidence="7">Helix-turn-helix domain-containing protein</fullName>
    </submittedName>
    <submittedName>
        <fullName evidence="6">IclR family transcriptional regulator C-terminal domain-containing protein</fullName>
    </submittedName>
</protein>
<dbReference type="Proteomes" id="UP001287445">
    <property type="component" value="Unassembled WGS sequence"/>
</dbReference>
<dbReference type="EMBL" id="JAWWMZ010000004">
    <property type="protein sequence ID" value="MDX4954142.1"/>
    <property type="molecule type" value="Genomic_DNA"/>
</dbReference>
<keyword evidence="1" id="KW-0805">Transcription regulation</keyword>
<dbReference type="Proteomes" id="UP000594778">
    <property type="component" value="Chromosome"/>
</dbReference>
<proteinExistence type="predicted"/>
<dbReference type="PROSITE" id="PS51077">
    <property type="entry name" value="HTH_ICLR"/>
    <property type="match status" value="1"/>
</dbReference>
<dbReference type="PROSITE" id="PS51078">
    <property type="entry name" value="ICLR_ED"/>
    <property type="match status" value="1"/>
</dbReference>
<evidence type="ECO:0000313" key="7">
    <source>
        <dbReference type="EMBL" id="QPS08727.1"/>
    </source>
</evidence>
<evidence type="ECO:0000259" key="5">
    <source>
        <dbReference type="PROSITE" id="PS51078"/>
    </source>
</evidence>
<dbReference type="AlphaFoldDB" id="A0A087ELA3"/>
<organism evidence="7 8">
    <name type="scientific">Delftia acidovorans</name>
    <name type="common">Pseudomonas acidovorans</name>
    <name type="synonym">Comamonas acidovorans</name>
    <dbReference type="NCBI Taxonomy" id="80866"/>
    <lineage>
        <taxon>Bacteria</taxon>
        <taxon>Pseudomonadati</taxon>
        <taxon>Pseudomonadota</taxon>
        <taxon>Betaproteobacteria</taxon>
        <taxon>Burkholderiales</taxon>
        <taxon>Comamonadaceae</taxon>
        <taxon>Delftia</taxon>
    </lineage>
</organism>
<dbReference type="PANTHER" id="PTHR30136:SF34">
    <property type="entry name" value="TRANSCRIPTIONAL REGULATOR"/>
    <property type="match status" value="1"/>
</dbReference>
<dbReference type="SUPFAM" id="SSF46785">
    <property type="entry name" value="Winged helix' DNA-binding domain"/>
    <property type="match status" value="1"/>
</dbReference>
<dbReference type="RefSeq" id="WP_012206241.1">
    <property type="nucleotide sequence ID" value="NZ_CANENH010000008.1"/>
</dbReference>
<evidence type="ECO:0000313" key="8">
    <source>
        <dbReference type="Proteomes" id="UP000594778"/>
    </source>
</evidence>
<evidence type="ECO:0000259" key="4">
    <source>
        <dbReference type="PROSITE" id="PS51077"/>
    </source>
</evidence>
<dbReference type="InterPro" id="IPR036388">
    <property type="entry name" value="WH-like_DNA-bd_sf"/>
</dbReference>
<evidence type="ECO:0000256" key="3">
    <source>
        <dbReference type="ARBA" id="ARBA00023163"/>
    </source>
</evidence>
<dbReference type="Gene3D" id="3.30.450.40">
    <property type="match status" value="1"/>
</dbReference>
<reference evidence="7 8" key="1">
    <citation type="submission" date="2020-12" db="EMBL/GenBank/DDBJ databases">
        <title>FDA dAtabase for Regulatory Grade micrObial Sequences (FDA-ARGOS): Supporting development and validation of Infectious Disease Dx tests.</title>
        <authorList>
            <person name="Sproer C."/>
            <person name="Gronow S."/>
            <person name="Severitt S."/>
            <person name="Schroder I."/>
            <person name="Tallon L."/>
            <person name="Sadzewicz L."/>
            <person name="Zhao X."/>
            <person name="Boylan J."/>
            <person name="Ott S."/>
            <person name="Bowen H."/>
            <person name="Vavikolanu K."/>
            <person name="Mehta A."/>
            <person name="Aluvathingal J."/>
            <person name="Nadendla S."/>
            <person name="Lowell S."/>
            <person name="Myers T."/>
            <person name="Yan Y."/>
            <person name="Sichtig H."/>
        </authorList>
    </citation>
    <scope>NUCLEOTIDE SEQUENCE [LARGE SCALE GENOMIC DNA]</scope>
    <source>
        <strain evidence="7 8">FDAARGOS_909</strain>
    </source>
</reference>
<dbReference type="GeneID" id="94691662"/>
<dbReference type="Gene3D" id="1.10.10.10">
    <property type="entry name" value="Winged helix-like DNA-binding domain superfamily/Winged helix DNA-binding domain"/>
    <property type="match status" value="1"/>
</dbReference>
<keyword evidence="3" id="KW-0804">Transcription</keyword>
<dbReference type="SMART" id="SM00346">
    <property type="entry name" value="HTH_ICLR"/>
    <property type="match status" value="1"/>
</dbReference>
<reference evidence="6" key="2">
    <citation type="submission" date="2023-11" db="EMBL/GenBank/DDBJ databases">
        <title>Identification and selenium tolerance of Delftia acidovorans R3-25.</title>
        <authorList>
            <person name="Zhang S."/>
            <person name="Liu Y."/>
            <person name="Guo Y."/>
        </authorList>
    </citation>
    <scope>NUCLEOTIDE SEQUENCE</scope>
    <source>
        <strain evidence="6">R3-25</strain>
    </source>
</reference>
<dbReference type="SUPFAM" id="SSF55781">
    <property type="entry name" value="GAF domain-like"/>
    <property type="match status" value="1"/>
</dbReference>
<dbReference type="Pfam" id="PF01614">
    <property type="entry name" value="IclR_C"/>
    <property type="match status" value="1"/>
</dbReference>
<accession>A0A087ELA3</accession>
<dbReference type="PANTHER" id="PTHR30136">
    <property type="entry name" value="HELIX-TURN-HELIX TRANSCRIPTIONAL REGULATOR, ICLR FAMILY"/>
    <property type="match status" value="1"/>
</dbReference>
<evidence type="ECO:0000313" key="6">
    <source>
        <dbReference type="EMBL" id="MDX4954142.1"/>
    </source>
</evidence>
<dbReference type="GO" id="GO:0003700">
    <property type="term" value="F:DNA-binding transcription factor activity"/>
    <property type="evidence" value="ECO:0007669"/>
    <property type="project" value="TreeGrafter"/>
</dbReference>
<gene>
    <name evidence="7" type="ORF">I6G66_01300</name>
    <name evidence="6" type="ORF">SGN30_12055</name>
</gene>
<dbReference type="GO" id="GO:0045892">
    <property type="term" value="P:negative regulation of DNA-templated transcription"/>
    <property type="evidence" value="ECO:0007669"/>
    <property type="project" value="TreeGrafter"/>
</dbReference>
<dbReference type="InterPro" id="IPR029016">
    <property type="entry name" value="GAF-like_dom_sf"/>
</dbReference>
<feature type="domain" description="HTH iclR-type" evidence="4">
    <location>
        <begin position="13"/>
        <end position="80"/>
    </location>
</feature>
<dbReference type="GO" id="GO:0003677">
    <property type="term" value="F:DNA binding"/>
    <property type="evidence" value="ECO:0007669"/>
    <property type="project" value="UniProtKB-KW"/>
</dbReference>
<name>A0A087ELA3_DELAC</name>